<proteinExistence type="predicted"/>
<name>A0A0A9B108_ARUDO</name>
<sequence>MLPRKSDSVTYYCITLATQASDRIRSSWCCVHACVHSLAW</sequence>
<accession>A0A0A9B108</accession>
<dbReference type="AlphaFoldDB" id="A0A0A9B108"/>
<organism evidence="1">
    <name type="scientific">Arundo donax</name>
    <name type="common">Giant reed</name>
    <name type="synonym">Donax arundinaceus</name>
    <dbReference type="NCBI Taxonomy" id="35708"/>
    <lineage>
        <taxon>Eukaryota</taxon>
        <taxon>Viridiplantae</taxon>
        <taxon>Streptophyta</taxon>
        <taxon>Embryophyta</taxon>
        <taxon>Tracheophyta</taxon>
        <taxon>Spermatophyta</taxon>
        <taxon>Magnoliopsida</taxon>
        <taxon>Liliopsida</taxon>
        <taxon>Poales</taxon>
        <taxon>Poaceae</taxon>
        <taxon>PACMAD clade</taxon>
        <taxon>Arundinoideae</taxon>
        <taxon>Arundineae</taxon>
        <taxon>Arundo</taxon>
    </lineage>
</organism>
<protein>
    <submittedName>
        <fullName evidence="1">Uncharacterized protein</fullName>
    </submittedName>
</protein>
<reference evidence="1" key="1">
    <citation type="submission" date="2014-09" db="EMBL/GenBank/DDBJ databases">
        <authorList>
            <person name="Magalhaes I.L.F."/>
            <person name="Oliveira U."/>
            <person name="Santos F.R."/>
            <person name="Vidigal T.H.D.A."/>
            <person name="Brescovit A.D."/>
            <person name="Santos A.J."/>
        </authorList>
    </citation>
    <scope>NUCLEOTIDE SEQUENCE</scope>
    <source>
        <tissue evidence="1">Shoot tissue taken approximately 20 cm above the soil surface</tissue>
    </source>
</reference>
<evidence type="ECO:0000313" key="1">
    <source>
        <dbReference type="EMBL" id="JAD54870.1"/>
    </source>
</evidence>
<reference evidence="1" key="2">
    <citation type="journal article" date="2015" name="Data Brief">
        <title>Shoot transcriptome of the giant reed, Arundo donax.</title>
        <authorList>
            <person name="Barrero R.A."/>
            <person name="Guerrero F.D."/>
            <person name="Moolhuijzen P."/>
            <person name="Goolsby J.A."/>
            <person name="Tidwell J."/>
            <person name="Bellgard S.E."/>
            <person name="Bellgard M.I."/>
        </authorList>
    </citation>
    <scope>NUCLEOTIDE SEQUENCE</scope>
    <source>
        <tissue evidence="1">Shoot tissue taken approximately 20 cm above the soil surface</tissue>
    </source>
</reference>
<dbReference type="EMBL" id="GBRH01243025">
    <property type="protein sequence ID" value="JAD54870.1"/>
    <property type="molecule type" value="Transcribed_RNA"/>
</dbReference>